<organism evidence="3 4">
    <name type="scientific">Rubrivivax gelatinosus</name>
    <name type="common">Rhodocyclus gelatinosus</name>
    <name type="synonym">Rhodopseudomonas gelatinosa</name>
    <dbReference type="NCBI Taxonomy" id="28068"/>
    <lineage>
        <taxon>Bacteria</taxon>
        <taxon>Pseudomonadati</taxon>
        <taxon>Pseudomonadota</taxon>
        <taxon>Betaproteobacteria</taxon>
        <taxon>Burkholderiales</taxon>
        <taxon>Sphaerotilaceae</taxon>
        <taxon>Rubrivivax</taxon>
    </lineage>
</organism>
<proteinExistence type="predicted"/>
<accession>A0A4R2MD54</accession>
<dbReference type="RefSeq" id="WP_207184542.1">
    <property type="nucleotide sequence ID" value="NZ_CP181386.1"/>
</dbReference>
<comment type="caution">
    <text evidence="3">The sequence shown here is derived from an EMBL/GenBank/DDBJ whole genome shotgun (WGS) entry which is preliminary data.</text>
</comment>
<dbReference type="Pfam" id="PF13986">
    <property type="entry name" value="DUF4224"/>
    <property type="match status" value="1"/>
</dbReference>
<dbReference type="AlphaFoldDB" id="A0A4R2MD54"/>
<dbReference type="GeneID" id="99684492"/>
<evidence type="ECO:0000259" key="2">
    <source>
        <dbReference type="Pfam" id="PF13986"/>
    </source>
</evidence>
<evidence type="ECO:0000313" key="3">
    <source>
        <dbReference type="EMBL" id="TCP03075.1"/>
    </source>
</evidence>
<sequence length="151" mass="16727">MNEAGQGSPCRDAVFPSVILSTEEIAALTGFRQPAKQLKELHKHGFWRARRLPTGAIILERAHYEAVCRGHLGSPNSAEEARQREAHEAEVAGALAFQRWAERRSLRLEQRAAERARKAEERAAESARKAEQRARKASQKAQGGGPRTPSP</sequence>
<gene>
    <name evidence="3" type="ORF">EV684_105241</name>
</gene>
<dbReference type="EMBL" id="SLXD01000005">
    <property type="protein sequence ID" value="TCP03075.1"/>
    <property type="molecule type" value="Genomic_DNA"/>
</dbReference>
<dbReference type="Proteomes" id="UP000295106">
    <property type="component" value="Unassembled WGS sequence"/>
</dbReference>
<dbReference type="InterPro" id="IPR025319">
    <property type="entry name" value="DUF4224"/>
</dbReference>
<protein>
    <submittedName>
        <fullName evidence="3">Uncharacterized protein DUF4224</fullName>
    </submittedName>
</protein>
<evidence type="ECO:0000256" key="1">
    <source>
        <dbReference type="SAM" id="MobiDB-lite"/>
    </source>
</evidence>
<feature type="domain" description="DUF4224" evidence="2">
    <location>
        <begin position="19"/>
        <end position="45"/>
    </location>
</feature>
<feature type="compositionally biased region" description="Gly residues" evidence="1">
    <location>
        <begin position="142"/>
        <end position="151"/>
    </location>
</feature>
<evidence type="ECO:0000313" key="4">
    <source>
        <dbReference type="Proteomes" id="UP000295106"/>
    </source>
</evidence>
<name>A0A4R2MD54_RUBGE</name>
<feature type="region of interest" description="Disordered" evidence="1">
    <location>
        <begin position="110"/>
        <end position="151"/>
    </location>
</feature>
<feature type="compositionally biased region" description="Basic and acidic residues" evidence="1">
    <location>
        <begin position="110"/>
        <end position="134"/>
    </location>
</feature>
<reference evidence="3 4" key="1">
    <citation type="submission" date="2019-03" db="EMBL/GenBank/DDBJ databases">
        <title>Genomic Encyclopedia of Type Strains, Phase IV (KMG-IV): sequencing the most valuable type-strain genomes for metagenomic binning, comparative biology and taxonomic classification.</title>
        <authorList>
            <person name="Goeker M."/>
        </authorList>
    </citation>
    <scope>NUCLEOTIDE SEQUENCE [LARGE SCALE GENOMIC DNA]</scope>
    <source>
        <strain evidence="3 4">DSM 1709</strain>
    </source>
</reference>